<sequence length="477" mass="53147">MSESVDLTLIHTVELMDRALNAFLPTTHRLNIESSKGDPFADTSLTIHDQNRHCWKGVLGHNSIEGIGLRAAGIKVATELASDDIGNIADTYVRNMIHTMRGYPLWAISPSWTLPLERRRRGFVVGDVGIIQSSGVFTAYFNIFQPADHPLHEFGVPADFHPFTLSAPTVSKRSFYGGASIASPSMRVTHTENTEDGKYSKVTFEDSGSQGAVLVLPCGITSEDLEDLGSELRPYITDNIFSWYVYLRKMGHDLFNGDIRIVIGTDKTTGWCAAASASPDGISKDDFRVTFTTNNTNEGVSCTYQSSGSWYEVTGGPNEQYRAQIREPGDSSTDFCCETLFLRTLNPMLSDTYWEACQTVDTMPRDSTLLISRGLSALMTILRPVGRLPISLFGLVWKSDRQKTDPADGVIDDWVGRRRPEHPSNTVNERLLRKKTGSKMVFTTDYEWINAMSSADWVLPDMPRNVFDRILDSRPNS</sequence>
<dbReference type="OrthoDB" id="3222453at2759"/>
<evidence type="ECO:0000313" key="1">
    <source>
        <dbReference type="EMBL" id="KAF5311132.1"/>
    </source>
</evidence>
<dbReference type="EMBL" id="JAACJJ010000057">
    <property type="protein sequence ID" value="KAF5311132.1"/>
    <property type="molecule type" value="Genomic_DNA"/>
</dbReference>
<dbReference type="AlphaFoldDB" id="A0A8H5AUA8"/>
<keyword evidence="2" id="KW-1185">Reference proteome</keyword>
<evidence type="ECO:0000313" key="2">
    <source>
        <dbReference type="Proteomes" id="UP000567179"/>
    </source>
</evidence>
<proteinExistence type="predicted"/>
<comment type="caution">
    <text evidence="1">The sequence shown here is derived from an EMBL/GenBank/DDBJ whole genome shotgun (WGS) entry which is preliminary data.</text>
</comment>
<gene>
    <name evidence="1" type="ORF">D9619_008055</name>
</gene>
<protein>
    <submittedName>
        <fullName evidence="1">Uncharacterized protein</fullName>
    </submittedName>
</protein>
<name>A0A8H5AUA8_9AGAR</name>
<organism evidence="1 2">
    <name type="scientific">Psilocybe cf. subviscida</name>
    <dbReference type="NCBI Taxonomy" id="2480587"/>
    <lineage>
        <taxon>Eukaryota</taxon>
        <taxon>Fungi</taxon>
        <taxon>Dikarya</taxon>
        <taxon>Basidiomycota</taxon>
        <taxon>Agaricomycotina</taxon>
        <taxon>Agaricomycetes</taxon>
        <taxon>Agaricomycetidae</taxon>
        <taxon>Agaricales</taxon>
        <taxon>Agaricineae</taxon>
        <taxon>Strophariaceae</taxon>
        <taxon>Psilocybe</taxon>
    </lineage>
</organism>
<dbReference type="Proteomes" id="UP000567179">
    <property type="component" value="Unassembled WGS sequence"/>
</dbReference>
<reference evidence="1 2" key="1">
    <citation type="journal article" date="2020" name="ISME J.">
        <title>Uncovering the hidden diversity of litter-decomposition mechanisms in mushroom-forming fungi.</title>
        <authorList>
            <person name="Floudas D."/>
            <person name="Bentzer J."/>
            <person name="Ahren D."/>
            <person name="Johansson T."/>
            <person name="Persson P."/>
            <person name="Tunlid A."/>
        </authorList>
    </citation>
    <scope>NUCLEOTIDE SEQUENCE [LARGE SCALE GENOMIC DNA]</scope>
    <source>
        <strain evidence="1 2">CBS 101986</strain>
    </source>
</reference>
<accession>A0A8H5AUA8</accession>